<dbReference type="InterPro" id="IPR016040">
    <property type="entry name" value="NAD(P)-bd_dom"/>
</dbReference>
<reference evidence="3" key="2">
    <citation type="submission" date="2020-09" db="EMBL/GenBank/DDBJ databases">
        <authorList>
            <person name="Sun Q."/>
            <person name="Ohkuma M."/>
        </authorList>
    </citation>
    <scope>NUCLEOTIDE SEQUENCE</scope>
    <source>
        <strain evidence="3">JCM 3131</strain>
    </source>
</reference>
<keyword evidence="1" id="KW-0521">NADP</keyword>
<dbReference type="PANTHER" id="PTHR42748:SF3">
    <property type="entry name" value="BLL4366 PROTEIN"/>
    <property type="match status" value="1"/>
</dbReference>
<dbReference type="RefSeq" id="WP_189220117.1">
    <property type="nucleotide sequence ID" value="NZ_BMQK01000020.1"/>
</dbReference>
<protein>
    <submittedName>
        <fullName evidence="3">LysR family transcriptional regulator</fullName>
    </submittedName>
</protein>
<dbReference type="Pfam" id="PF13460">
    <property type="entry name" value="NAD_binding_10"/>
    <property type="match status" value="1"/>
</dbReference>
<accession>A0A918BQG3</accession>
<evidence type="ECO:0000256" key="1">
    <source>
        <dbReference type="ARBA" id="ARBA00022857"/>
    </source>
</evidence>
<dbReference type="PANTHER" id="PTHR42748">
    <property type="entry name" value="NITROGEN METABOLITE REPRESSION PROTEIN NMRA FAMILY MEMBER"/>
    <property type="match status" value="1"/>
</dbReference>
<dbReference type="InterPro" id="IPR036291">
    <property type="entry name" value="NAD(P)-bd_dom_sf"/>
</dbReference>
<sequence length="243" mass="25378">MKVAVMGGTGMIGSQVVEDLQEAGHEVAGYSLSSGVDLTSGKGVAEAVAGSDVVVDVTDSPTFDAASVDFFRAATSHLVEESAKAGVRHIVLLSIVGVDLVPGVDYYRAKVLQEDLLKAGPVPYSIVRATQFMEFVRFLVSTAARTTPVRLPSTLVQPIAAREVAAAVAEAAVNPPLRGTVDIAGPEVFPIDELGRVTLAAQDDSREVVTDDSAGMLAAVRGDALTAKEGARLASTHYRDWLS</sequence>
<dbReference type="InterPro" id="IPR051164">
    <property type="entry name" value="NmrA-like_oxidored"/>
</dbReference>
<dbReference type="Proteomes" id="UP000620156">
    <property type="component" value="Unassembled WGS sequence"/>
</dbReference>
<name>A0A918BQG3_9ACTN</name>
<keyword evidence="4" id="KW-1185">Reference proteome</keyword>
<feature type="domain" description="NAD(P)-binding" evidence="2">
    <location>
        <begin position="7"/>
        <end position="174"/>
    </location>
</feature>
<proteinExistence type="predicted"/>
<dbReference type="AlphaFoldDB" id="A0A918BQG3"/>
<evidence type="ECO:0000313" key="3">
    <source>
        <dbReference type="EMBL" id="GGQ83071.1"/>
    </source>
</evidence>
<gene>
    <name evidence="3" type="ORF">GCM10010145_60920</name>
</gene>
<evidence type="ECO:0000313" key="4">
    <source>
        <dbReference type="Proteomes" id="UP000620156"/>
    </source>
</evidence>
<reference evidence="3" key="1">
    <citation type="journal article" date="2014" name="Int. J. Syst. Evol. Microbiol.">
        <title>Complete genome sequence of Corynebacterium casei LMG S-19264T (=DSM 44701T), isolated from a smear-ripened cheese.</title>
        <authorList>
            <consortium name="US DOE Joint Genome Institute (JGI-PGF)"/>
            <person name="Walter F."/>
            <person name="Albersmeier A."/>
            <person name="Kalinowski J."/>
            <person name="Ruckert C."/>
        </authorList>
    </citation>
    <scope>NUCLEOTIDE SEQUENCE</scope>
    <source>
        <strain evidence="3">JCM 3131</strain>
    </source>
</reference>
<evidence type="ECO:0000259" key="2">
    <source>
        <dbReference type="Pfam" id="PF13460"/>
    </source>
</evidence>
<organism evidence="3 4">
    <name type="scientific">Streptomyces ruber</name>
    <dbReference type="NCBI Taxonomy" id="83378"/>
    <lineage>
        <taxon>Bacteria</taxon>
        <taxon>Bacillati</taxon>
        <taxon>Actinomycetota</taxon>
        <taxon>Actinomycetes</taxon>
        <taxon>Kitasatosporales</taxon>
        <taxon>Streptomycetaceae</taxon>
        <taxon>Streptomyces</taxon>
    </lineage>
</organism>
<dbReference type="SUPFAM" id="SSF51735">
    <property type="entry name" value="NAD(P)-binding Rossmann-fold domains"/>
    <property type="match status" value="1"/>
</dbReference>
<dbReference type="Gene3D" id="3.40.50.720">
    <property type="entry name" value="NAD(P)-binding Rossmann-like Domain"/>
    <property type="match status" value="1"/>
</dbReference>
<dbReference type="EMBL" id="BMQK01000020">
    <property type="protein sequence ID" value="GGQ83071.1"/>
    <property type="molecule type" value="Genomic_DNA"/>
</dbReference>
<comment type="caution">
    <text evidence="3">The sequence shown here is derived from an EMBL/GenBank/DDBJ whole genome shotgun (WGS) entry which is preliminary data.</text>
</comment>